<evidence type="ECO:0000313" key="4">
    <source>
        <dbReference type="EMBL" id="KAK8875596.1"/>
    </source>
</evidence>
<dbReference type="Pfam" id="PF00957">
    <property type="entry name" value="Synaptobrevin"/>
    <property type="match status" value="1"/>
</dbReference>
<name>A0ABR2JCI9_9EUKA</name>
<proteinExistence type="predicted"/>
<dbReference type="PROSITE" id="PS50892">
    <property type="entry name" value="V_SNARE"/>
    <property type="match status" value="1"/>
</dbReference>
<accession>A0ABR2JCI9</accession>
<dbReference type="Gene3D" id="3.30.450.50">
    <property type="entry name" value="Longin domain"/>
    <property type="match status" value="1"/>
</dbReference>
<dbReference type="SUPFAM" id="SSF58038">
    <property type="entry name" value="SNARE fusion complex"/>
    <property type="match status" value="1"/>
</dbReference>
<dbReference type="Gene3D" id="1.20.5.110">
    <property type="match status" value="1"/>
</dbReference>
<evidence type="ECO:0000313" key="5">
    <source>
        <dbReference type="Proteomes" id="UP001470230"/>
    </source>
</evidence>
<dbReference type="EMBL" id="JAPFFF010000012">
    <property type="protein sequence ID" value="KAK8875596.1"/>
    <property type="molecule type" value="Genomic_DNA"/>
</dbReference>
<feature type="transmembrane region" description="Helical" evidence="2">
    <location>
        <begin position="186"/>
        <end position="206"/>
    </location>
</feature>
<comment type="caution">
    <text evidence="4">The sequence shown here is derived from an EMBL/GenBank/DDBJ whole genome shotgun (WGS) entry which is preliminary data.</text>
</comment>
<evidence type="ECO:0000256" key="1">
    <source>
        <dbReference type="PROSITE-ProRule" id="PRU00290"/>
    </source>
</evidence>
<keyword evidence="5" id="KW-1185">Reference proteome</keyword>
<protein>
    <recommendedName>
        <fullName evidence="3">V-SNARE coiled-coil homology domain-containing protein</fullName>
    </recommendedName>
</protein>
<dbReference type="PANTHER" id="PTHR21136:SF168">
    <property type="entry name" value="VESICLE-ASSOCIATED MEMBRANE PROTEIN 9"/>
    <property type="match status" value="1"/>
</dbReference>
<keyword evidence="2" id="KW-0472">Membrane</keyword>
<dbReference type="CDD" id="cd15843">
    <property type="entry name" value="R-SNARE"/>
    <property type="match status" value="1"/>
</dbReference>
<gene>
    <name evidence="4" type="ORF">M9Y10_005765</name>
</gene>
<evidence type="ECO:0000256" key="2">
    <source>
        <dbReference type="SAM" id="Phobius"/>
    </source>
</evidence>
<keyword evidence="1" id="KW-0175">Coiled coil</keyword>
<sequence>MGEIIYCAVIRSRIIIASYGDSSSINENDVIKLLPTNSKSEQKITSGKIYSYLTTPGLFFACVGPQNADKQRQLLFLDTLSRRWVASFGQISTNATSHSLDSILAKNFAPLFDECNRPQSKTADMHRRLDETEQILSQSVTQALVRGGELSTISAKSEDMMATSEEFRTQASNLKWRMRCSYIKSWVVWIIIAILCLYIVLSWFCGGYKLAKCL</sequence>
<feature type="domain" description="V-SNARE coiled-coil homology" evidence="3">
    <location>
        <begin position="121"/>
        <end position="177"/>
    </location>
</feature>
<dbReference type="InterPro" id="IPR042855">
    <property type="entry name" value="V_SNARE_CC"/>
</dbReference>
<dbReference type="InterPro" id="IPR051097">
    <property type="entry name" value="Synaptobrevin-like_transport"/>
</dbReference>
<evidence type="ECO:0000259" key="3">
    <source>
        <dbReference type="PROSITE" id="PS50892"/>
    </source>
</evidence>
<reference evidence="4 5" key="1">
    <citation type="submission" date="2024-04" db="EMBL/GenBank/DDBJ databases">
        <title>Tritrichomonas musculus Genome.</title>
        <authorList>
            <person name="Alves-Ferreira E."/>
            <person name="Grigg M."/>
            <person name="Lorenzi H."/>
            <person name="Galac M."/>
        </authorList>
    </citation>
    <scope>NUCLEOTIDE SEQUENCE [LARGE SCALE GENOMIC DNA]</scope>
    <source>
        <strain evidence="4 5">EAF2021</strain>
    </source>
</reference>
<dbReference type="Proteomes" id="UP001470230">
    <property type="component" value="Unassembled WGS sequence"/>
</dbReference>
<keyword evidence="2" id="KW-1133">Transmembrane helix</keyword>
<dbReference type="PANTHER" id="PTHR21136">
    <property type="entry name" value="SNARE PROTEINS"/>
    <property type="match status" value="1"/>
</dbReference>
<organism evidence="4 5">
    <name type="scientific">Tritrichomonas musculus</name>
    <dbReference type="NCBI Taxonomy" id="1915356"/>
    <lineage>
        <taxon>Eukaryota</taxon>
        <taxon>Metamonada</taxon>
        <taxon>Parabasalia</taxon>
        <taxon>Tritrichomonadida</taxon>
        <taxon>Tritrichomonadidae</taxon>
        <taxon>Tritrichomonas</taxon>
    </lineage>
</organism>
<keyword evidence="2" id="KW-0812">Transmembrane</keyword>